<keyword evidence="10" id="KW-1185">Reference proteome</keyword>
<keyword evidence="3" id="KW-0547">Nucleotide-binding</keyword>
<organism evidence="9 10">
    <name type="scientific">Yinghuangia aomiensis</name>
    <dbReference type="NCBI Taxonomy" id="676205"/>
    <lineage>
        <taxon>Bacteria</taxon>
        <taxon>Bacillati</taxon>
        <taxon>Actinomycetota</taxon>
        <taxon>Actinomycetes</taxon>
        <taxon>Kitasatosporales</taxon>
        <taxon>Streptomycetaceae</taxon>
        <taxon>Yinghuangia</taxon>
    </lineage>
</organism>
<dbReference type="InterPro" id="IPR002139">
    <property type="entry name" value="Ribo/fructo_kinase"/>
</dbReference>
<proteinExistence type="inferred from homology"/>
<dbReference type="InterPro" id="IPR011611">
    <property type="entry name" value="PfkB_dom"/>
</dbReference>
<dbReference type="PROSITE" id="PS00584">
    <property type="entry name" value="PFKB_KINASES_2"/>
    <property type="match status" value="1"/>
</dbReference>
<dbReference type="SUPFAM" id="SSF53613">
    <property type="entry name" value="Ribokinase-like"/>
    <property type="match status" value="1"/>
</dbReference>
<sequence length="324" mass="33917">MTDTRAYPIAVAGENVIDLVPTGADTYRALAGGSPANIAIAATRLGSPASLIARVGSDAFGTRIRNRLAADGISPRYLVDAAEPSSLAVVTFDEHRRAAYDFWFTGTADGQWTSDELPDPLGSDVQALHVGSVALHLEPGGTALFRMILREHARGAVTLTLDPNVRPDIAGDVPAIRRRLEALVPLCDVVKASDEDMRHLYPDLDPVEAARLWRDSGPALVVVTQGPDGATAVTPHEAVAVGAPEAEVVDTVGAGDAFMGALLHALATRDLLGGTNVGTLRALPPDDLRPVLEYATAAATLTCTREGANPPTADELDAWLKSSA</sequence>
<evidence type="ECO:0000313" key="9">
    <source>
        <dbReference type="EMBL" id="GAA4990590.1"/>
    </source>
</evidence>
<protein>
    <submittedName>
        <fullName evidence="9">Carbohydrate kinase</fullName>
    </submittedName>
</protein>
<keyword evidence="2 6" id="KW-0808">Transferase</keyword>
<evidence type="ECO:0000256" key="1">
    <source>
        <dbReference type="ARBA" id="ARBA00010688"/>
    </source>
</evidence>
<keyword evidence="5" id="KW-0067">ATP-binding</keyword>
<gene>
    <name evidence="9" type="ORF">GCM10023205_72660</name>
</gene>
<comment type="similarity">
    <text evidence="1 6">Belongs to the carbohydrate kinase PfkB family.</text>
</comment>
<dbReference type="GO" id="GO:0016301">
    <property type="term" value="F:kinase activity"/>
    <property type="evidence" value="ECO:0007669"/>
    <property type="project" value="UniProtKB-KW"/>
</dbReference>
<dbReference type="InterPro" id="IPR002173">
    <property type="entry name" value="Carboh/pur_kinase_PfkB_CS"/>
</dbReference>
<dbReference type="PRINTS" id="PR00990">
    <property type="entry name" value="RIBOKINASE"/>
</dbReference>
<dbReference type="PANTHER" id="PTHR43085">
    <property type="entry name" value="HEXOKINASE FAMILY MEMBER"/>
    <property type="match status" value="1"/>
</dbReference>
<dbReference type="PANTHER" id="PTHR43085:SF1">
    <property type="entry name" value="PSEUDOURIDINE KINASE-RELATED"/>
    <property type="match status" value="1"/>
</dbReference>
<evidence type="ECO:0000256" key="6">
    <source>
        <dbReference type="RuleBase" id="RU003704"/>
    </source>
</evidence>
<evidence type="ECO:0000256" key="3">
    <source>
        <dbReference type="ARBA" id="ARBA00022741"/>
    </source>
</evidence>
<comment type="caution">
    <text evidence="9">The sequence shown here is derived from an EMBL/GenBank/DDBJ whole genome shotgun (WGS) entry which is preliminary data.</text>
</comment>
<dbReference type="InterPro" id="IPR029056">
    <property type="entry name" value="Ribokinase-like"/>
</dbReference>
<evidence type="ECO:0000259" key="8">
    <source>
        <dbReference type="Pfam" id="PF00294"/>
    </source>
</evidence>
<feature type="domain" description="Carbohydrate kinase PfkB" evidence="8">
    <location>
        <begin position="24"/>
        <end position="311"/>
    </location>
</feature>
<dbReference type="RefSeq" id="WP_345680094.1">
    <property type="nucleotide sequence ID" value="NZ_BAABHS010000040.1"/>
</dbReference>
<evidence type="ECO:0000313" key="10">
    <source>
        <dbReference type="Proteomes" id="UP001500466"/>
    </source>
</evidence>
<dbReference type="InterPro" id="IPR050306">
    <property type="entry name" value="PfkB_Carbo_kinase"/>
</dbReference>
<evidence type="ECO:0000256" key="7">
    <source>
        <dbReference type="SAM" id="MobiDB-lite"/>
    </source>
</evidence>
<keyword evidence="4 6" id="KW-0418">Kinase</keyword>
<dbReference type="EMBL" id="BAABHS010000040">
    <property type="protein sequence ID" value="GAA4990590.1"/>
    <property type="molecule type" value="Genomic_DNA"/>
</dbReference>
<dbReference type="Pfam" id="PF00294">
    <property type="entry name" value="PfkB"/>
    <property type="match status" value="1"/>
</dbReference>
<evidence type="ECO:0000256" key="2">
    <source>
        <dbReference type="ARBA" id="ARBA00022679"/>
    </source>
</evidence>
<evidence type="ECO:0000256" key="5">
    <source>
        <dbReference type="ARBA" id="ARBA00022840"/>
    </source>
</evidence>
<reference evidence="10" key="1">
    <citation type="journal article" date="2019" name="Int. J. Syst. Evol. Microbiol.">
        <title>The Global Catalogue of Microorganisms (GCM) 10K type strain sequencing project: providing services to taxonomists for standard genome sequencing and annotation.</title>
        <authorList>
            <consortium name="The Broad Institute Genomics Platform"/>
            <consortium name="The Broad Institute Genome Sequencing Center for Infectious Disease"/>
            <person name="Wu L."/>
            <person name="Ma J."/>
        </authorList>
    </citation>
    <scope>NUCLEOTIDE SEQUENCE [LARGE SCALE GENOMIC DNA]</scope>
    <source>
        <strain evidence="10">JCM 17986</strain>
    </source>
</reference>
<evidence type="ECO:0000256" key="4">
    <source>
        <dbReference type="ARBA" id="ARBA00022777"/>
    </source>
</evidence>
<dbReference type="Proteomes" id="UP001500466">
    <property type="component" value="Unassembled WGS sequence"/>
</dbReference>
<name>A0ABP9I775_9ACTN</name>
<accession>A0ABP9I775</accession>
<dbReference type="Gene3D" id="3.40.1190.20">
    <property type="match status" value="1"/>
</dbReference>
<feature type="region of interest" description="Disordered" evidence="7">
    <location>
        <begin position="305"/>
        <end position="324"/>
    </location>
</feature>
<dbReference type="CDD" id="cd01167">
    <property type="entry name" value="bac_FRK"/>
    <property type="match status" value="1"/>
</dbReference>